<feature type="chain" id="PRO_5038496469" evidence="7">
    <location>
        <begin position="18"/>
        <end position="1113"/>
    </location>
</feature>
<evidence type="ECO:0000313" key="10">
    <source>
        <dbReference type="Proteomes" id="UP000812270"/>
    </source>
</evidence>
<keyword evidence="1 5" id="KW-0813">Transport</keyword>
<gene>
    <name evidence="9" type="ORF">KTO63_25700</name>
</gene>
<organism evidence="9 10">
    <name type="scientific">Pinibacter aurantiacus</name>
    <dbReference type="NCBI Taxonomy" id="2851599"/>
    <lineage>
        <taxon>Bacteria</taxon>
        <taxon>Pseudomonadati</taxon>
        <taxon>Bacteroidota</taxon>
        <taxon>Chitinophagia</taxon>
        <taxon>Chitinophagales</taxon>
        <taxon>Chitinophagaceae</taxon>
        <taxon>Pinibacter</taxon>
    </lineage>
</organism>
<comment type="subcellular location">
    <subcellularLocation>
        <location evidence="5">Cell outer membrane</location>
        <topology evidence="5">Multi-pass membrane protein</topology>
    </subcellularLocation>
</comment>
<proteinExistence type="inferred from homology"/>
<dbReference type="InterPro" id="IPR023996">
    <property type="entry name" value="TonB-dep_OMP_SusC/RagA"/>
</dbReference>
<dbReference type="InterPro" id="IPR011662">
    <property type="entry name" value="Secretin/TonB_short_N"/>
</dbReference>
<dbReference type="InterPro" id="IPR012910">
    <property type="entry name" value="Plug_dom"/>
</dbReference>
<accession>A0A9E2W583</accession>
<dbReference type="Pfam" id="PF00593">
    <property type="entry name" value="TonB_dep_Rec_b-barrel"/>
    <property type="match status" value="1"/>
</dbReference>
<evidence type="ECO:0000259" key="8">
    <source>
        <dbReference type="SMART" id="SM00965"/>
    </source>
</evidence>
<dbReference type="AlphaFoldDB" id="A0A9E2W583"/>
<comment type="similarity">
    <text evidence="5 6">Belongs to the TonB-dependent receptor family.</text>
</comment>
<dbReference type="GO" id="GO:0044718">
    <property type="term" value="P:siderophore transmembrane transport"/>
    <property type="evidence" value="ECO:0007669"/>
    <property type="project" value="TreeGrafter"/>
</dbReference>
<evidence type="ECO:0000256" key="2">
    <source>
        <dbReference type="ARBA" id="ARBA00022729"/>
    </source>
</evidence>
<dbReference type="FunFam" id="2.170.130.10:FF:000003">
    <property type="entry name" value="SusC/RagA family TonB-linked outer membrane protein"/>
    <property type="match status" value="1"/>
</dbReference>
<dbReference type="InterPro" id="IPR023997">
    <property type="entry name" value="TonB-dep_OMP_SusC/RagA_CS"/>
</dbReference>
<dbReference type="Proteomes" id="UP000812270">
    <property type="component" value="Unassembled WGS sequence"/>
</dbReference>
<protein>
    <submittedName>
        <fullName evidence="9">TonB-dependent receptor</fullName>
    </submittedName>
</protein>
<feature type="domain" description="Secretin/TonB short N-terminal" evidence="8">
    <location>
        <begin position="45"/>
        <end position="96"/>
    </location>
</feature>
<keyword evidence="3 5" id="KW-0472">Membrane</keyword>
<keyword evidence="10" id="KW-1185">Reference proteome</keyword>
<evidence type="ECO:0000256" key="4">
    <source>
        <dbReference type="ARBA" id="ARBA00023237"/>
    </source>
</evidence>
<evidence type="ECO:0000256" key="5">
    <source>
        <dbReference type="PROSITE-ProRule" id="PRU01360"/>
    </source>
</evidence>
<dbReference type="InterPro" id="IPR039426">
    <property type="entry name" value="TonB-dep_rcpt-like"/>
</dbReference>
<dbReference type="GO" id="GO:0015344">
    <property type="term" value="F:siderophore uptake transmembrane transporter activity"/>
    <property type="evidence" value="ECO:0007669"/>
    <property type="project" value="TreeGrafter"/>
</dbReference>
<dbReference type="GO" id="GO:0009279">
    <property type="term" value="C:cell outer membrane"/>
    <property type="evidence" value="ECO:0007669"/>
    <property type="project" value="UniProtKB-SubCell"/>
</dbReference>
<dbReference type="PANTHER" id="PTHR30069:SF29">
    <property type="entry name" value="HEMOGLOBIN AND HEMOGLOBIN-HAPTOGLOBIN-BINDING PROTEIN 1-RELATED"/>
    <property type="match status" value="1"/>
</dbReference>
<dbReference type="Pfam" id="PF07715">
    <property type="entry name" value="Plug"/>
    <property type="match status" value="1"/>
</dbReference>
<dbReference type="NCBIfam" id="TIGR04057">
    <property type="entry name" value="SusC_RagA_signa"/>
    <property type="match status" value="1"/>
</dbReference>
<reference evidence="9" key="1">
    <citation type="submission" date="2021-06" db="EMBL/GenBank/DDBJ databases">
        <authorList>
            <person name="Huq M.A."/>
        </authorList>
    </citation>
    <scope>NUCLEOTIDE SEQUENCE</scope>
    <source>
        <strain evidence="9">MAH-26</strain>
    </source>
</reference>
<name>A0A9E2W583_9BACT</name>
<keyword evidence="5" id="KW-1134">Transmembrane beta strand</keyword>
<evidence type="ECO:0000256" key="6">
    <source>
        <dbReference type="RuleBase" id="RU003357"/>
    </source>
</evidence>
<evidence type="ECO:0000256" key="7">
    <source>
        <dbReference type="SAM" id="SignalP"/>
    </source>
</evidence>
<keyword evidence="6" id="KW-0798">TonB box</keyword>
<keyword evidence="4 5" id="KW-0998">Cell outer membrane</keyword>
<dbReference type="NCBIfam" id="TIGR04056">
    <property type="entry name" value="OMP_RagA_SusC"/>
    <property type="match status" value="1"/>
</dbReference>
<feature type="signal peptide" evidence="7">
    <location>
        <begin position="1"/>
        <end position="17"/>
    </location>
</feature>
<dbReference type="InterPro" id="IPR000531">
    <property type="entry name" value="Beta-barrel_TonB"/>
</dbReference>
<evidence type="ECO:0000256" key="3">
    <source>
        <dbReference type="ARBA" id="ARBA00023136"/>
    </source>
</evidence>
<dbReference type="Pfam" id="PF07660">
    <property type="entry name" value="STN"/>
    <property type="match status" value="1"/>
</dbReference>
<dbReference type="Pfam" id="PF13715">
    <property type="entry name" value="CarbopepD_reg_2"/>
    <property type="match status" value="1"/>
</dbReference>
<dbReference type="PROSITE" id="PS52016">
    <property type="entry name" value="TONB_DEPENDENT_REC_3"/>
    <property type="match status" value="1"/>
</dbReference>
<evidence type="ECO:0000313" key="9">
    <source>
        <dbReference type="EMBL" id="MBV4360585.1"/>
    </source>
</evidence>
<comment type="caution">
    <text evidence="9">The sequence shown here is derived from an EMBL/GenBank/DDBJ whole genome shotgun (WGS) entry which is preliminary data.</text>
</comment>
<sequence>MKLTIALLLMSVLAVNAKTFSQITIKEKNIPLLKAIGLIQKQSGFDFLYNSEMIQRQSNISLSLQNVSIQEALNACFKNLPLSYAIVDRTVIIKSASTLVTLPGAITESSAPVGIIKGHVTDETGKSLAGATIAIKGTTIGTSTDADGNFNLTIKDPQNAILVISFIGYKTQEISLLNRTTITIVLQVSPDLQQQEVVVVGYSTQKKGSLTAAVTTIKPEDVRMNSSPSISNALAGVSPGLVINNRSGKPGYDDALMLVRGYNTFANGSTGVGPLIVVDGIPDRNMNRVNPADVESITLLKDASAAIYGVRAANGVVLVTTKRGKSGKPVIQYDGNMAFQHLTRIAPRVNAWQYMTYYNELAVINGTQTPYDPEEIEKYKAGNDPDYTSTDWTDQVYKAWAPQTSHALSVSGGSDNVRYNVSGQYINQKSNYSNSDLSYQNFNLRSNIDIRANKYIKFNVDLAAWKETSKNPAIDDGSIMHEMISIYPFIPVYWKNGLPSGGLGYGRNPVLMSSTEPGYNNITYLTFNPKLGIDIQLPFITKGLSVSGYGAFDNINTFNKFYKRPWHAYSYNKATDTYTDQYSSTALSQITQTSSQSAENTLFLKLGYDRQFGDHNVSAFAAYEQTTYNNTSTTAQRQDLLGSSLDQLFSGADLNQMGTGSASQWGRASYFGKVDYAYKGKYLANLILRYNGSFNFAPDKQWGLFPAVALGWRISDENFFKPLLPVINNLKLRASWGIMGSDAVAQYYYMTKYGIVTNPAYYTYFSDSYTQSTNLSPSSVPNPNITWEKQDTRNLGVDMTLLQNKLNITFDVFRNYRSDILAQPLSSVPQYTGLTLPYMNIGKSLNRGFEFAINYRQATNRAFQYSVGVNLTYARSKVIYQDESPNIPAWQQYTGHTVDSWLTYKTSGIYHTQDEVLKSPHLPGAGPGDLWIQDIDHDGQITSKDKVRIDYGVKPRLSFGLPLSFTYKGWSLNMIFAGQTIAKVQIRPQAQSAVVVPPTWVYDDRFVSTEATPDAKFPRASNNGDSRNNVDADLYVRDASFLRLKNAELSYIFTDNDFLRRIGISQLRLFVGGSNIFSVDGLKRYGVDPENTSLTGVSYPQTRTVRFGLNVNL</sequence>
<keyword evidence="5" id="KW-0812">Transmembrane</keyword>
<dbReference type="SMART" id="SM00965">
    <property type="entry name" value="STN"/>
    <property type="match status" value="1"/>
</dbReference>
<dbReference type="EMBL" id="JAHSPG010000018">
    <property type="protein sequence ID" value="MBV4360585.1"/>
    <property type="molecule type" value="Genomic_DNA"/>
</dbReference>
<keyword evidence="9" id="KW-0675">Receptor</keyword>
<keyword evidence="2 7" id="KW-0732">Signal</keyword>
<dbReference type="RefSeq" id="WP_217795101.1">
    <property type="nucleotide sequence ID" value="NZ_JAHSPG010000018.1"/>
</dbReference>
<evidence type="ECO:0000256" key="1">
    <source>
        <dbReference type="ARBA" id="ARBA00022448"/>
    </source>
</evidence>
<dbReference type="PANTHER" id="PTHR30069">
    <property type="entry name" value="TONB-DEPENDENT OUTER MEMBRANE RECEPTOR"/>
    <property type="match status" value="1"/>
</dbReference>